<dbReference type="AlphaFoldDB" id="A0A9P5ZM95"/>
<comment type="caution">
    <text evidence="1">The sequence shown here is derived from an EMBL/GenBank/DDBJ whole genome shotgun (WGS) entry which is preliminary data.</text>
</comment>
<evidence type="ECO:0000313" key="2">
    <source>
        <dbReference type="Proteomes" id="UP000807025"/>
    </source>
</evidence>
<evidence type="ECO:0000313" key="1">
    <source>
        <dbReference type="EMBL" id="KAF9488386.1"/>
    </source>
</evidence>
<keyword evidence="2" id="KW-1185">Reference proteome</keyword>
<sequence>MPFSISEFRDGNEGGLLGIGRAGASTRPFASSEGSHLWWYTAQHSSTNVEPSKLLGDLIKLLSSTLIQMLDFVKPRAKIREAIRVFAVAFLSELWVHTSFDGIMEKIVIHERHCSSEEVVSGHHVQSKIHERTGTLFETKNSHPCSVFPV</sequence>
<dbReference type="Proteomes" id="UP000807025">
    <property type="component" value="Unassembled WGS sequence"/>
</dbReference>
<organism evidence="1 2">
    <name type="scientific">Pleurotus eryngii</name>
    <name type="common">Boletus of the steppes</name>
    <dbReference type="NCBI Taxonomy" id="5323"/>
    <lineage>
        <taxon>Eukaryota</taxon>
        <taxon>Fungi</taxon>
        <taxon>Dikarya</taxon>
        <taxon>Basidiomycota</taxon>
        <taxon>Agaricomycotina</taxon>
        <taxon>Agaricomycetes</taxon>
        <taxon>Agaricomycetidae</taxon>
        <taxon>Agaricales</taxon>
        <taxon>Pleurotineae</taxon>
        <taxon>Pleurotaceae</taxon>
        <taxon>Pleurotus</taxon>
    </lineage>
</organism>
<gene>
    <name evidence="1" type="ORF">BDN71DRAFT_1436159</name>
</gene>
<dbReference type="EMBL" id="MU154715">
    <property type="protein sequence ID" value="KAF9488386.1"/>
    <property type="molecule type" value="Genomic_DNA"/>
</dbReference>
<accession>A0A9P5ZM95</accession>
<name>A0A9P5ZM95_PLEER</name>
<proteinExistence type="predicted"/>
<reference evidence="1" key="1">
    <citation type="submission" date="2020-11" db="EMBL/GenBank/DDBJ databases">
        <authorList>
            <consortium name="DOE Joint Genome Institute"/>
            <person name="Ahrendt S."/>
            <person name="Riley R."/>
            <person name="Andreopoulos W."/>
            <person name="Labutti K."/>
            <person name="Pangilinan J."/>
            <person name="Ruiz-Duenas F.J."/>
            <person name="Barrasa J.M."/>
            <person name="Sanchez-Garcia M."/>
            <person name="Camarero S."/>
            <person name="Miyauchi S."/>
            <person name="Serrano A."/>
            <person name="Linde D."/>
            <person name="Babiker R."/>
            <person name="Drula E."/>
            <person name="Ayuso-Fernandez I."/>
            <person name="Pacheco R."/>
            <person name="Padilla G."/>
            <person name="Ferreira P."/>
            <person name="Barriuso J."/>
            <person name="Kellner H."/>
            <person name="Castanera R."/>
            <person name="Alfaro M."/>
            <person name="Ramirez L."/>
            <person name="Pisabarro A.G."/>
            <person name="Kuo A."/>
            <person name="Tritt A."/>
            <person name="Lipzen A."/>
            <person name="He G."/>
            <person name="Yan M."/>
            <person name="Ng V."/>
            <person name="Cullen D."/>
            <person name="Martin F."/>
            <person name="Rosso M.-N."/>
            <person name="Henrissat B."/>
            <person name="Hibbett D."/>
            <person name="Martinez A.T."/>
            <person name="Grigoriev I.V."/>
        </authorList>
    </citation>
    <scope>NUCLEOTIDE SEQUENCE</scope>
    <source>
        <strain evidence="1">ATCC 90797</strain>
    </source>
</reference>
<protein>
    <submittedName>
        <fullName evidence="1">Uncharacterized protein</fullName>
    </submittedName>
</protein>